<evidence type="ECO:0000313" key="2">
    <source>
        <dbReference type="Proteomes" id="UP000410492"/>
    </source>
</evidence>
<gene>
    <name evidence="1" type="ORF">CALMAC_LOCUS4832</name>
</gene>
<reference evidence="1 2" key="1">
    <citation type="submission" date="2019-01" db="EMBL/GenBank/DDBJ databases">
        <authorList>
            <person name="Sayadi A."/>
        </authorList>
    </citation>
    <scope>NUCLEOTIDE SEQUENCE [LARGE SCALE GENOMIC DNA]</scope>
</reference>
<name>A0A653BZX5_CALMS</name>
<proteinExistence type="predicted"/>
<protein>
    <submittedName>
        <fullName evidence="1">Uncharacterized protein</fullName>
    </submittedName>
</protein>
<accession>A0A653BZX5</accession>
<dbReference type="OrthoDB" id="5804250at2759"/>
<evidence type="ECO:0000313" key="1">
    <source>
        <dbReference type="EMBL" id="VEN40781.1"/>
    </source>
</evidence>
<dbReference type="AlphaFoldDB" id="A0A653BZX5"/>
<sequence length="192" mass="21260">MTIKFTREVVSCLSPTHPDVIFNYDVNRNIDCDVNCDVSRDENCDISCDITNKGPIVFKQQELFDACQRLKCGLSVRVEVQKKGQCHHCCQKYGYAHSYCAASPKCLKCAQDHMTHLCPLTGQEETLRNPGDHLTFSNYDVICADRLNGRGGGLAALIKRGIDHHRSTNAEMQTIEAASVVVDMAGGIPLKV</sequence>
<dbReference type="Proteomes" id="UP000410492">
    <property type="component" value="Unassembled WGS sequence"/>
</dbReference>
<keyword evidence="2" id="KW-1185">Reference proteome</keyword>
<organism evidence="1 2">
    <name type="scientific">Callosobruchus maculatus</name>
    <name type="common">Southern cowpea weevil</name>
    <name type="synonym">Pulse bruchid</name>
    <dbReference type="NCBI Taxonomy" id="64391"/>
    <lineage>
        <taxon>Eukaryota</taxon>
        <taxon>Metazoa</taxon>
        <taxon>Ecdysozoa</taxon>
        <taxon>Arthropoda</taxon>
        <taxon>Hexapoda</taxon>
        <taxon>Insecta</taxon>
        <taxon>Pterygota</taxon>
        <taxon>Neoptera</taxon>
        <taxon>Endopterygota</taxon>
        <taxon>Coleoptera</taxon>
        <taxon>Polyphaga</taxon>
        <taxon>Cucujiformia</taxon>
        <taxon>Chrysomeloidea</taxon>
        <taxon>Chrysomelidae</taxon>
        <taxon>Bruchinae</taxon>
        <taxon>Bruchini</taxon>
        <taxon>Callosobruchus</taxon>
    </lineage>
</organism>
<dbReference type="EMBL" id="CAACVG010006653">
    <property type="protein sequence ID" value="VEN40781.1"/>
    <property type="molecule type" value="Genomic_DNA"/>
</dbReference>